<keyword evidence="3" id="KW-0949">S-adenosyl-L-methionine</keyword>
<evidence type="ECO:0000256" key="3">
    <source>
        <dbReference type="ARBA" id="ARBA00022691"/>
    </source>
</evidence>
<feature type="domain" description="O-methyltransferase dimerisation" evidence="4">
    <location>
        <begin position="21"/>
        <end position="111"/>
    </location>
</feature>
<dbReference type="PANTHER" id="PTHR11746">
    <property type="entry name" value="O-METHYLTRANSFERASE"/>
    <property type="match status" value="1"/>
</dbReference>
<dbReference type="PROSITE" id="PS51683">
    <property type="entry name" value="SAM_OMT_II"/>
    <property type="match status" value="1"/>
</dbReference>
<keyword evidence="2 5" id="KW-0808">Transferase</keyword>
<dbReference type="Gene3D" id="1.10.10.10">
    <property type="entry name" value="Winged helix-like DNA-binding domain superfamily/Winged helix DNA-binding domain"/>
    <property type="match status" value="1"/>
</dbReference>
<organism evidence="5 6">
    <name type="scientific">Morella rubra</name>
    <name type="common">Chinese bayberry</name>
    <dbReference type="NCBI Taxonomy" id="262757"/>
    <lineage>
        <taxon>Eukaryota</taxon>
        <taxon>Viridiplantae</taxon>
        <taxon>Streptophyta</taxon>
        <taxon>Embryophyta</taxon>
        <taxon>Tracheophyta</taxon>
        <taxon>Spermatophyta</taxon>
        <taxon>Magnoliopsida</taxon>
        <taxon>eudicotyledons</taxon>
        <taxon>Gunneridae</taxon>
        <taxon>Pentapetalae</taxon>
        <taxon>rosids</taxon>
        <taxon>fabids</taxon>
        <taxon>Fagales</taxon>
        <taxon>Myricaceae</taxon>
        <taxon>Morella</taxon>
    </lineage>
</organism>
<dbReference type="GO" id="GO:0032259">
    <property type="term" value="P:methylation"/>
    <property type="evidence" value="ECO:0007669"/>
    <property type="project" value="UniProtKB-KW"/>
</dbReference>
<dbReference type="SUPFAM" id="SSF46785">
    <property type="entry name" value="Winged helix' DNA-binding domain"/>
    <property type="match status" value="1"/>
</dbReference>
<dbReference type="EMBL" id="RXIC02000020">
    <property type="protein sequence ID" value="KAB1222017.1"/>
    <property type="molecule type" value="Genomic_DNA"/>
</dbReference>
<dbReference type="InterPro" id="IPR016461">
    <property type="entry name" value="COMT-like"/>
</dbReference>
<dbReference type="InterPro" id="IPR029063">
    <property type="entry name" value="SAM-dependent_MTases_sf"/>
</dbReference>
<sequence length="196" mass="22269">MDLTRDQGASELFHAQSHLYRHIFSFISSMFLKCAVQLGISDIIHNHGQPITLPELVLELQINPTKAGFLHRLMRLLVHCGLFATTRVHKNQEDEEEAYDLTPSSRILLKDNITSLSPFVVAMLDPALVTPWQVLGNWFRCDQVTPFEGAHGVGFWDFGDQNPEFNKLFNEAMASDSGMMNLLSETASQFLRVWIH</sequence>
<dbReference type="InterPro" id="IPR036388">
    <property type="entry name" value="WH-like_DNA-bd_sf"/>
</dbReference>
<dbReference type="SUPFAM" id="SSF53335">
    <property type="entry name" value="S-adenosyl-L-methionine-dependent methyltransferases"/>
    <property type="match status" value="1"/>
</dbReference>
<accession>A0A6A1WDP3</accession>
<dbReference type="GO" id="GO:0009717">
    <property type="term" value="P:isoflavonoid biosynthetic process"/>
    <property type="evidence" value="ECO:0007669"/>
    <property type="project" value="UniProtKB-ARBA"/>
</dbReference>
<proteinExistence type="predicted"/>
<keyword evidence="1 5" id="KW-0489">Methyltransferase</keyword>
<evidence type="ECO:0000259" key="4">
    <source>
        <dbReference type="Pfam" id="PF08100"/>
    </source>
</evidence>
<evidence type="ECO:0000313" key="6">
    <source>
        <dbReference type="Proteomes" id="UP000516437"/>
    </source>
</evidence>
<dbReference type="OrthoDB" id="2410195at2759"/>
<dbReference type="InterPro" id="IPR012967">
    <property type="entry name" value="COMT_dimerisation"/>
</dbReference>
<evidence type="ECO:0000313" key="5">
    <source>
        <dbReference type="EMBL" id="KAB1222017.1"/>
    </source>
</evidence>
<dbReference type="FunFam" id="1.10.10.10:FF:000213">
    <property type="entry name" value="Coniferyl alcohol 9-O-methyltransferase"/>
    <property type="match status" value="1"/>
</dbReference>
<reference evidence="5 6" key="1">
    <citation type="journal article" date="2019" name="Plant Biotechnol. J.">
        <title>The red bayberry genome and genetic basis of sex determination.</title>
        <authorList>
            <person name="Jia H.M."/>
            <person name="Jia H.J."/>
            <person name="Cai Q.L."/>
            <person name="Wang Y."/>
            <person name="Zhao H.B."/>
            <person name="Yang W.F."/>
            <person name="Wang G.Y."/>
            <person name="Li Y.H."/>
            <person name="Zhan D.L."/>
            <person name="Shen Y.T."/>
            <person name="Niu Q.F."/>
            <person name="Chang L."/>
            <person name="Qiu J."/>
            <person name="Zhao L."/>
            <person name="Xie H.B."/>
            <person name="Fu W.Y."/>
            <person name="Jin J."/>
            <person name="Li X.W."/>
            <person name="Jiao Y."/>
            <person name="Zhou C.C."/>
            <person name="Tu T."/>
            <person name="Chai C.Y."/>
            <person name="Gao J.L."/>
            <person name="Fan L.J."/>
            <person name="van de Weg E."/>
            <person name="Wang J.Y."/>
            <person name="Gao Z.S."/>
        </authorList>
    </citation>
    <scope>NUCLEOTIDE SEQUENCE [LARGE SCALE GENOMIC DNA]</scope>
    <source>
        <tissue evidence="5">Leaves</tissue>
    </source>
</reference>
<dbReference type="Proteomes" id="UP000516437">
    <property type="component" value="Chromosome 2"/>
</dbReference>
<dbReference type="GO" id="GO:0008757">
    <property type="term" value="F:S-adenosylmethionine-dependent methyltransferase activity"/>
    <property type="evidence" value="ECO:0007669"/>
    <property type="project" value="UniProtKB-ARBA"/>
</dbReference>
<dbReference type="GO" id="GO:0046983">
    <property type="term" value="F:protein dimerization activity"/>
    <property type="evidence" value="ECO:0007669"/>
    <property type="project" value="InterPro"/>
</dbReference>
<dbReference type="AlphaFoldDB" id="A0A6A1WDP3"/>
<comment type="caution">
    <text evidence="5">The sequence shown here is derived from an EMBL/GenBank/DDBJ whole genome shotgun (WGS) entry which is preliminary data.</text>
</comment>
<name>A0A6A1WDP3_9ROSI</name>
<dbReference type="InterPro" id="IPR036390">
    <property type="entry name" value="WH_DNA-bd_sf"/>
</dbReference>
<keyword evidence="6" id="KW-1185">Reference proteome</keyword>
<gene>
    <name evidence="5" type="ORF">CJ030_MR2G018509</name>
</gene>
<evidence type="ECO:0000256" key="1">
    <source>
        <dbReference type="ARBA" id="ARBA00022603"/>
    </source>
</evidence>
<evidence type="ECO:0000256" key="2">
    <source>
        <dbReference type="ARBA" id="ARBA00022679"/>
    </source>
</evidence>
<dbReference type="Gene3D" id="3.40.50.150">
    <property type="entry name" value="Vaccinia Virus protein VP39"/>
    <property type="match status" value="1"/>
</dbReference>
<dbReference type="Pfam" id="PF08100">
    <property type="entry name" value="Dimerisation"/>
    <property type="match status" value="1"/>
</dbReference>
<protein>
    <submittedName>
        <fullName evidence="5">Trans-resveratrol di-O-methyltransferase</fullName>
    </submittedName>
</protein>